<dbReference type="Proteomes" id="UP001266305">
    <property type="component" value="Unassembled WGS sequence"/>
</dbReference>
<protein>
    <submittedName>
        <fullName evidence="2">Uncharacterized protein</fullName>
    </submittedName>
</protein>
<accession>A0ABQ9WL88</accession>
<organism evidence="2 3">
    <name type="scientific">Saguinus oedipus</name>
    <name type="common">Cotton-top tamarin</name>
    <name type="synonym">Oedipomidas oedipus</name>
    <dbReference type="NCBI Taxonomy" id="9490"/>
    <lineage>
        <taxon>Eukaryota</taxon>
        <taxon>Metazoa</taxon>
        <taxon>Chordata</taxon>
        <taxon>Craniata</taxon>
        <taxon>Vertebrata</taxon>
        <taxon>Euteleostomi</taxon>
        <taxon>Mammalia</taxon>
        <taxon>Eutheria</taxon>
        <taxon>Euarchontoglires</taxon>
        <taxon>Primates</taxon>
        <taxon>Haplorrhini</taxon>
        <taxon>Platyrrhini</taxon>
        <taxon>Cebidae</taxon>
        <taxon>Callitrichinae</taxon>
        <taxon>Saguinus</taxon>
    </lineage>
</organism>
<keyword evidence="3" id="KW-1185">Reference proteome</keyword>
<evidence type="ECO:0000256" key="1">
    <source>
        <dbReference type="SAM" id="MobiDB-lite"/>
    </source>
</evidence>
<name>A0ABQ9WL88_SAGOE</name>
<dbReference type="EMBL" id="JASSZA010000001">
    <property type="protein sequence ID" value="KAK2121042.1"/>
    <property type="molecule type" value="Genomic_DNA"/>
</dbReference>
<evidence type="ECO:0000313" key="2">
    <source>
        <dbReference type="EMBL" id="KAK2121042.1"/>
    </source>
</evidence>
<comment type="caution">
    <text evidence="2">The sequence shown here is derived from an EMBL/GenBank/DDBJ whole genome shotgun (WGS) entry which is preliminary data.</text>
</comment>
<sequence length="81" mass="9274">MTSHVKTHQRLGNVYGGEKKPKLRRRRMDTVSGPSILSRFCSVRPVRNPGPGGYDLERRPPDPHVRRYLSPVCGTSRYQAR</sequence>
<proteinExistence type="predicted"/>
<feature type="region of interest" description="Disordered" evidence="1">
    <location>
        <begin position="1"/>
        <end position="81"/>
    </location>
</feature>
<feature type="compositionally biased region" description="Basic and acidic residues" evidence="1">
    <location>
        <begin position="55"/>
        <end position="65"/>
    </location>
</feature>
<reference evidence="2 3" key="1">
    <citation type="submission" date="2023-05" db="EMBL/GenBank/DDBJ databases">
        <title>B98-5 Cell Line De Novo Hybrid Assembly: An Optical Mapping Approach.</title>
        <authorList>
            <person name="Kananen K."/>
            <person name="Auerbach J.A."/>
            <person name="Kautto E."/>
            <person name="Blachly J.S."/>
        </authorList>
    </citation>
    <scope>NUCLEOTIDE SEQUENCE [LARGE SCALE GENOMIC DNA]</scope>
    <source>
        <strain evidence="2">B95-8</strain>
        <tissue evidence="2">Cell line</tissue>
    </source>
</reference>
<evidence type="ECO:0000313" key="3">
    <source>
        <dbReference type="Proteomes" id="UP001266305"/>
    </source>
</evidence>
<gene>
    <name evidence="2" type="ORF">P7K49_002428</name>
</gene>